<keyword evidence="1" id="KW-1133">Transmembrane helix</keyword>
<feature type="transmembrane region" description="Helical" evidence="1">
    <location>
        <begin position="96"/>
        <end position="115"/>
    </location>
</feature>
<dbReference type="InterPro" id="IPR039261">
    <property type="entry name" value="FNR_nucleotide-bd"/>
</dbReference>
<gene>
    <name evidence="2" type="ORF">H2201_005211</name>
</gene>
<dbReference type="EMBL" id="JAPDRL010000037">
    <property type="protein sequence ID" value="KAJ9664463.1"/>
    <property type="molecule type" value="Genomic_DNA"/>
</dbReference>
<organism evidence="2 3">
    <name type="scientific">Coniosporium apollinis</name>
    <dbReference type="NCBI Taxonomy" id="61459"/>
    <lineage>
        <taxon>Eukaryota</taxon>
        <taxon>Fungi</taxon>
        <taxon>Dikarya</taxon>
        <taxon>Ascomycota</taxon>
        <taxon>Pezizomycotina</taxon>
        <taxon>Dothideomycetes</taxon>
        <taxon>Dothideomycetes incertae sedis</taxon>
        <taxon>Coniosporium</taxon>
    </lineage>
</organism>
<dbReference type="PANTHER" id="PTHR33927">
    <property type="entry name" value="TRANSMEMBRANE PROTEIN"/>
    <property type="match status" value="1"/>
</dbReference>
<dbReference type="InterPro" id="IPR052979">
    <property type="entry name" value="Adenylate-forming_domain"/>
</dbReference>
<feature type="transmembrane region" description="Helical" evidence="1">
    <location>
        <begin position="64"/>
        <end position="84"/>
    </location>
</feature>
<feature type="transmembrane region" description="Helical" evidence="1">
    <location>
        <begin position="254"/>
        <end position="275"/>
    </location>
</feature>
<evidence type="ECO:0008006" key="4">
    <source>
        <dbReference type="Google" id="ProtNLM"/>
    </source>
</evidence>
<keyword evidence="3" id="KW-1185">Reference proteome</keyword>
<accession>A0ABQ9NQK1</accession>
<comment type="caution">
    <text evidence="2">The sequence shown here is derived from an EMBL/GenBank/DDBJ whole genome shotgun (WGS) entry which is preliminary data.</text>
</comment>
<feature type="transmembrane region" description="Helical" evidence="1">
    <location>
        <begin position="224"/>
        <end position="242"/>
    </location>
</feature>
<reference evidence="2" key="1">
    <citation type="submission" date="2022-10" db="EMBL/GenBank/DDBJ databases">
        <title>Culturing micro-colonial fungi from biological soil crusts in the Mojave desert and describing Neophaeococcomyces mojavensis, and introducing the new genera and species Taxawa tesnikishii.</title>
        <authorList>
            <person name="Kurbessoian T."/>
            <person name="Stajich J.E."/>
        </authorList>
    </citation>
    <scope>NUCLEOTIDE SEQUENCE</scope>
    <source>
        <strain evidence="2">TK_1</strain>
    </source>
</reference>
<evidence type="ECO:0000256" key="1">
    <source>
        <dbReference type="SAM" id="Phobius"/>
    </source>
</evidence>
<feature type="transmembrane region" description="Helical" evidence="1">
    <location>
        <begin position="153"/>
        <end position="178"/>
    </location>
</feature>
<evidence type="ECO:0000313" key="2">
    <source>
        <dbReference type="EMBL" id="KAJ9664463.1"/>
    </source>
</evidence>
<proteinExistence type="predicted"/>
<dbReference type="Proteomes" id="UP001172684">
    <property type="component" value="Unassembled WGS sequence"/>
</dbReference>
<evidence type="ECO:0000313" key="3">
    <source>
        <dbReference type="Proteomes" id="UP001172684"/>
    </source>
</evidence>
<sequence>MNTTIEFQGLSEKLSPSLASTLTVGSSIGVDKATSTESLVLLKPVPDKAGNRIYRYLRWNFFSVYRRLFSIVFLGNLIPLILVIRKLVVDNQYDAYHSISTIAATATMSNVFTSLITRNEHFVNLLFRVAVSIPTRSPLFVRRLMAKMYSYGGIHSGCGVAAVVWHLVYLIATTFLFARGGPLEMAVVVIGWLVLALFIAILVFAHPHLRATLHNYFELVHRCAGWSIIAAAWAQVMLLAALTGKEQGQTLGRVLLVTPGFWLLLGSTCLVIYPWTRLRLKEVEAEPLSDHAVRLHFKGSKAEACQTVRLADIPLKELHSFACIPEPNGRNCYSVVISDAGDWTKRIIRNPPRKVWVRGVPTFGVLRMATLFKPVVIVATGSGIGPCLGLFNGFPSLPCRVLWSAPSPETTFGKDIIDTVYRADPDAVIIDTRKSGRQDMVRLTYELYKEASAEAVLVISNQKLTWKIVYGMETRGVPAYGPIWDS</sequence>
<dbReference type="SUPFAM" id="SSF52343">
    <property type="entry name" value="Ferredoxin reductase-like, C-terminal NADP-linked domain"/>
    <property type="match status" value="1"/>
</dbReference>
<protein>
    <recommendedName>
        <fullName evidence="4">Integral membrane protein TmpA</fullName>
    </recommendedName>
</protein>
<keyword evidence="1" id="KW-0812">Transmembrane</keyword>
<keyword evidence="1" id="KW-0472">Membrane</keyword>
<dbReference type="PANTHER" id="PTHR33927:SF5">
    <property type="entry name" value="ENZYME, PUTATIVE (AFU_ORTHOLOGUE AFUA_8G01222)-RELATED"/>
    <property type="match status" value="1"/>
</dbReference>
<name>A0ABQ9NQK1_9PEZI</name>
<feature type="transmembrane region" description="Helical" evidence="1">
    <location>
        <begin position="185"/>
        <end position="204"/>
    </location>
</feature>